<dbReference type="GO" id="GO:0005524">
    <property type="term" value="F:ATP binding"/>
    <property type="evidence" value="ECO:0007669"/>
    <property type="project" value="UniProtKB-UniRule"/>
</dbReference>
<dbReference type="InterPro" id="IPR023610">
    <property type="entry name" value="PInositol-4/5-P-5/4-kinase"/>
</dbReference>
<dbReference type="SMART" id="SM00330">
    <property type="entry name" value="PIPKc"/>
    <property type="match status" value="1"/>
</dbReference>
<keyword evidence="1" id="KW-0418">Kinase</keyword>
<dbReference type="GO" id="GO:0016308">
    <property type="term" value="F:1-phosphatidylinositol-4-phosphate 5-kinase activity"/>
    <property type="evidence" value="ECO:0007669"/>
    <property type="project" value="TreeGrafter"/>
</dbReference>
<feature type="region of interest" description="Disordered" evidence="2">
    <location>
        <begin position="111"/>
        <end position="160"/>
    </location>
</feature>
<feature type="compositionally biased region" description="Low complexity" evidence="2">
    <location>
        <begin position="111"/>
        <end position="126"/>
    </location>
</feature>
<sequence>MAALPRQTDPSAVRVLRWVSDTLLSPPRAHESGVGAALCRALGYGGAFSQPPAEGQGQGGLDKGPAQSSRDLQVKLLEEDRFSPTRTALGVDAAEIEKSFRAGALLEPNMAASRGSRGGNASNGSSEDLDKYKGASDDLDSQGPGTTSQSPTRPTSAATPFQVSFDGGLSGAKFFVTADEKYVLKSVRSREQRLLQRMLPSYLEFIVHHQTSTLLPHYLALIQVGGGSARREGQVFILLPNVFYHPTPLQGTLERYDLKCSSYRHVTEEEAASGKVVGKDLNFCPACAHIASSAPLSARRRSFVWDLQTNNTSCDPANAAKIRHRKLPPRVSAGSKGHGGGDGIDVTALEQDLRLLVQWGVIDYSLVVAVAEHDSKVEWSSMGIIDCLQEYNTAKWVETLVRTLVFREPRKGVSSLPVLEYADRFLSFVTAHS</sequence>
<accession>A0A7S2SVK5</accession>
<evidence type="ECO:0000256" key="1">
    <source>
        <dbReference type="PROSITE-ProRule" id="PRU00781"/>
    </source>
</evidence>
<evidence type="ECO:0000259" key="3">
    <source>
        <dbReference type="PROSITE" id="PS51455"/>
    </source>
</evidence>
<feature type="compositionally biased region" description="Polar residues" evidence="2">
    <location>
        <begin position="143"/>
        <end position="160"/>
    </location>
</feature>
<keyword evidence="1" id="KW-0547">Nucleotide-binding</keyword>
<gene>
    <name evidence="4" type="ORF">RMAR1173_LOCUS21735</name>
</gene>
<dbReference type="Pfam" id="PF01504">
    <property type="entry name" value="PIP5K"/>
    <property type="match status" value="2"/>
</dbReference>
<feature type="domain" description="PIPK" evidence="3">
    <location>
        <begin position="64"/>
        <end position="433"/>
    </location>
</feature>
<dbReference type="InterPro" id="IPR002498">
    <property type="entry name" value="PInositol-4-P-4/5-kinase_core"/>
</dbReference>
<dbReference type="PROSITE" id="PS51455">
    <property type="entry name" value="PIPK"/>
    <property type="match status" value="1"/>
</dbReference>
<dbReference type="GO" id="GO:0005886">
    <property type="term" value="C:plasma membrane"/>
    <property type="evidence" value="ECO:0007669"/>
    <property type="project" value="TreeGrafter"/>
</dbReference>
<organism evidence="4">
    <name type="scientific">Rhizochromulina marina</name>
    <dbReference type="NCBI Taxonomy" id="1034831"/>
    <lineage>
        <taxon>Eukaryota</taxon>
        <taxon>Sar</taxon>
        <taxon>Stramenopiles</taxon>
        <taxon>Ochrophyta</taxon>
        <taxon>Dictyochophyceae</taxon>
        <taxon>Rhizochromulinales</taxon>
        <taxon>Rhizochromulina</taxon>
    </lineage>
</organism>
<dbReference type="GO" id="GO:0046854">
    <property type="term" value="P:phosphatidylinositol phosphate biosynthetic process"/>
    <property type="evidence" value="ECO:0007669"/>
    <property type="project" value="TreeGrafter"/>
</dbReference>
<dbReference type="CDD" id="cd00139">
    <property type="entry name" value="PIPKc"/>
    <property type="match status" value="1"/>
</dbReference>
<dbReference type="PANTHER" id="PTHR23086:SF8">
    <property type="entry name" value="PHOSPHATIDYLINOSITOL 5-PHOSPHATE 4-KINASE, ISOFORM A"/>
    <property type="match status" value="1"/>
</dbReference>
<feature type="region of interest" description="Disordered" evidence="2">
    <location>
        <begin position="49"/>
        <end position="69"/>
    </location>
</feature>
<proteinExistence type="predicted"/>
<protein>
    <recommendedName>
        <fullName evidence="3">PIPK domain-containing protein</fullName>
    </recommendedName>
</protein>
<dbReference type="SUPFAM" id="SSF56104">
    <property type="entry name" value="SAICAR synthase-like"/>
    <property type="match status" value="2"/>
</dbReference>
<dbReference type="InterPro" id="IPR027484">
    <property type="entry name" value="PInositol-4-P-5-kinase_N"/>
</dbReference>
<dbReference type="EMBL" id="HBHJ01032820">
    <property type="protein sequence ID" value="CAD9710741.1"/>
    <property type="molecule type" value="Transcribed_RNA"/>
</dbReference>
<dbReference type="PANTHER" id="PTHR23086">
    <property type="entry name" value="PHOSPHATIDYLINOSITOL-4-PHOSPHATE 5-KINASE"/>
    <property type="match status" value="1"/>
</dbReference>
<dbReference type="Gene3D" id="3.30.810.10">
    <property type="entry name" value="2-Layer Sandwich"/>
    <property type="match status" value="1"/>
</dbReference>
<keyword evidence="1" id="KW-0808">Transferase</keyword>
<name>A0A7S2SVK5_9STRA</name>
<reference evidence="4" key="1">
    <citation type="submission" date="2021-01" db="EMBL/GenBank/DDBJ databases">
        <authorList>
            <person name="Corre E."/>
            <person name="Pelletier E."/>
            <person name="Niang G."/>
            <person name="Scheremetjew M."/>
            <person name="Finn R."/>
            <person name="Kale V."/>
            <person name="Holt S."/>
            <person name="Cochrane G."/>
            <person name="Meng A."/>
            <person name="Brown T."/>
            <person name="Cohen L."/>
        </authorList>
    </citation>
    <scope>NUCLEOTIDE SEQUENCE</scope>
    <source>
        <strain evidence="4">CCMP1243</strain>
    </source>
</reference>
<dbReference type="AlphaFoldDB" id="A0A7S2SVK5"/>
<evidence type="ECO:0000256" key="2">
    <source>
        <dbReference type="SAM" id="MobiDB-lite"/>
    </source>
</evidence>
<evidence type="ECO:0000313" key="4">
    <source>
        <dbReference type="EMBL" id="CAD9710741.1"/>
    </source>
</evidence>
<dbReference type="InterPro" id="IPR027483">
    <property type="entry name" value="PInositol-4-P-4/5-kinase_C_sf"/>
</dbReference>
<keyword evidence="1" id="KW-0067">ATP-binding</keyword>
<dbReference type="Gene3D" id="3.30.800.10">
    <property type="entry name" value="Phosphatidylinositol Phosphate Kinase II Beta"/>
    <property type="match status" value="1"/>
</dbReference>